<dbReference type="InterPro" id="IPR009014">
    <property type="entry name" value="Transketo_C/PFOR_II"/>
</dbReference>
<dbReference type="Gene3D" id="3.40.50.970">
    <property type="match status" value="1"/>
</dbReference>
<dbReference type="PANTHER" id="PTHR43825">
    <property type="entry name" value="PYRUVATE DEHYDROGENASE E1 COMPONENT"/>
    <property type="match status" value="1"/>
</dbReference>
<evidence type="ECO:0000256" key="1">
    <source>
        <dbReference type="ARBA" id="ARBA00001964"/>
    </source>
</evidence>
<dbReference type="InterPro" id="IPR033248">
    <property type="entry name" value="Transketolase_C"/>
</dbReference>
<dbReference type="Pfam" id="PF02779">
    <property type="entry name" value="Transket_pyr"/>
    <property type="match status" value="1"/>
</dbReference>
<dbReference type="Pfam" id="PF02780">
    <property type="entry name" value="Transketolase_C"/>
    <property type="match status" value="1"/>
</dbReference>
<evidence type="ECO:0000259" key="5">
    <source>
        <dbReference type="SMART" id="SM00861"/>
    </source>
</evidence>
<dbReference type="EMBL" id="PFWS01000042">
    <property type="protein sequence ID" value="PJA47209.1"/>
    <property type="molecule type" value="Genomic_DNA"/>
</dbReference>
<dbReference type="InterPro" id="IPR029061">
    <property type="entry name" value="THDP-binding"/>
</dbReference>
<proteinExistence type="inferred from homology"/>
<reference evidence="7" key="1">
    <citation type="submission" date="2017-09" db="EMBL/GenBank/DDBJ databases">
        <title>Depth-based differentiation of microbial function through sediment-hosted aquifers and enrichment of novel symbionts in the deep terrestrial subsurface.</title>
        <authorList>
            <person name="Probst A.J."/>
            <person name="Ladd B."/>
            <person name="Jarett J.K."/>
            <person name="Geller-Mcgrath D.E."/>
            <person name="Sieber C.M.K."/>
            <person name="Emerson J.B."/>
            <person name="Anantharaman K."/>
            <person name="Thomas B.C."/>
            <person name="Malmstrom R."/>
            <person name="Stieglmeier M."/>
            <person name="Klingl A."/>
            <person name="Woyke T."/>
            <person name="Ryan C.M."/>
            <person name="Banfield J.F."/>
        </authorList>
    </citation>
    <scope>NUCLEOTIDE SEQUENCE [LARGE SCALE GENOMIC DNA]</scope>
</reference>
<dbReference type="PANTHER" id="PTHR43825:SF1">
    <property type="entry name" value="TRANSKETOLASE-LIKE PYRIMIDINE-BINDING DOMAIN-CONTAINING PROTEIN"/>
    <property type="match status" value="1"/>
</dbReference>
<keyword evidence="3" id="KW-0808">Transferase</keyword>
<dbReference type="FunFam" id="3.40.50.970:FF:000129">
    <property type="entry name" value="Transketolase"/>
    <property type="match status" value="1"/>
</dbReference>
<comment type="similarity">
    <text evidence="2">Belongs to the transketolase family.</text>
</comment>
<dbReference type="InterPro" id="IPR051157">
    <property type="entry name" value="PDH/Transketolase"/>
</dbReference>
<keyword evidence="4" id="KW-0786">Thiamine pyrophosphate</keyword>
<organism evidence="6 7">
    <name type="scientific">Candidatus Uhrbacteria bacterium CG_4_9_14_3_um_filter_36_7</name>
    <dbReference type="NCBI Taxonomy" id="1975033"/>
    <lineage>
        <taxon>Bacteria</taxon>
        <taxon>Candidatus Uhriibacteriota</taxon>
    </lineage>
</organism>
<comment type="caution">
    <text evidence="6">The sequence shown here is derived from an EMBL/GenBank/DDBJ whole genome shotgun (WGS) entry which is preliminary data.</text>
</comment>
<protein>
    <submittedName>
        <fullName evidence="6">Transketolase</fullName>
    </submittedName>
</protein>
<evidence type="ECO:0000256" key="2">
    <source>
        <dbReference type="ARBA" id="ARBA00007131"/>
    </source>
</evidence>
<dbReference type="GO" id="GO:0016740">
    <property type="term" value="F:transferase activity"/>
    <property type="evidence" value="ECO:0007669"/>
    <property type="project" value="UniProtKB-KW"/>
</dbReference>
<evidence type="ECO:0000313" key="6">
    <source>
        <dbReference type="EMBL" id="PJA47209.1"/>
    </source>
</evidence>
<accession>A0A2M7XH79</accession>
<evidence type="ECO:0000256" key="4">
    <source>
        <dbReference type="ARBA" id="ARBA00023052"/>
    </source>
</evidence>
<dbReference type="PROSITE" id="PS00802">
    <property type="entry name" value="TRANSKETOLASE_2"/>
    <property type="match status" value="1"/>
</dbReference>
<comment type="cofactor">
    <cofactor evidence="1">
        <name>thiamine diphosphate</name>
        <dbReference type="ChEBI" id="CHEBI:58937"/>
    </cofactor>
</comment>
<sequence>MFLNRNALHKDKLAYIASRDGYGDGLVEAGSKYKQVVVLCPDVTESTRSSDFKKKFPERFIQLGVSEQSLASIAAGMALTGKIPFISCFAAFCPGRNWEQIRTCIALQKTNVKLTGSHAGLSVGEDGATHQMLEDLALMRVLPNMTVIAPGDALQTKKATLALANLKGPAYLRFSREKSPAFTSEKTPFKIGSAYVYHFGNDLTLIATGLLIYEALITAHELSKQGIQARVIYCPTIKPLDKKTIIKAAKETGAIVTIEEAQIAGGLGSAISETTALTTPVPIEYIGVQDEFGESADTQTLFDTFGLSTSSIELAAKRVLKRKYNERVDDIIEYKTVAKKYKQEKQKKIIEEALNRTPKKWL</sequence>
<gene>
    <name evidence="6" type="ORF">CO172_02665</name>
</gene>
<dbReference type="SUPFAM" id="SSF52922">
    <property type="entry name" value="TK C-terminal domain-like"/>
    <property type="match status" value="1"/>
</dbReference>
<dbReference type="InterPro" id="IPR020826">
    <property type="entry name" value="Transketolase_BS"/>
</dbReference>
<name>A0A2M7XH79_9BACT</name>
<dbReference type="SUPFAM" id="SSF52518">
    <property type="entry name" value="Thiamin diphosphate-binding fold (THDP-binding)"/>
    <property type="match status" value="1"/>
</dbReference>
<dbReference type="CDD" id="cd07033">
    <property type="entry name" value="TPP_PYR_DXS_TK_like"/>
    <property type="match status" value="1"/>
</dbReference>
<dbReference type="SMART" id="SM00861">
    <property type="entry name" value="Transket_pyr"/>
    <property type="match status" value="1"/>
</dbReference>
<evidence type="ECO:0000313" key="7">
    <source>
        <dbReference type="Proteomes" id="UP000229749"/>
    </source>
</evidence>
<dbReference type="Gene3D" id="3.40.50.920">
    <property type="match status" value="1"/>
</dbReference>
<evidence type="ECO:0000256" key="3">
    <source>
        <dbReference type="ARBA" id="ARBA00022679"/>
    </source>
</evidence>
<dbReference type="Proteomes" id="UP000229749">
    <property type="component" value="Unassembled WGS sequence"/>
</dbReference>
<feature type="domain" description="Transketolase-like pyrimidine-binding" evidence="5">
    <location>
        <begin position="16"/>
        <end position="181"/>
    </location>
</feature>
<dbReference type="AlphaFoldDB" id="A0A2M7XH79"/>
<dbReference type="InterPro" id="IPR005475">
    <property type="entry name" value="Transketolase-like_Pyr-bd"/>
</dbReference>